<keyword evidence="2" id="KW-1185">Reference proteome</keyword>
<sequence>MEHFYTKDAPNYSLQIMKLNHETEFSSLFLSSMESTLISKGFQLFEVDESNSGQTKIDRRISIENLSYERKGYGKNEINVINYDAICKDIKSSKIYWKQTVTYKPTQKVLIDVDTIQNSVQELFNLLSQNGDI</sequence>
<dbReference type="RefSeq" id="WP_135642764.1">
    <property type="nucleotide sequence ID" value="NZ_RQGH01000026.1"/>
</dbReference>
<gene>
    <name evidence="1" type="ORF">EHQ62_10995</name>
</gene>
<dbReference type="EMBL" id="RQGH01000026">
    <property type="protein sequence ID" value="TGL65107.1"/>
    <property type="molecule type" value="Genomic_DNA"/>
</dbReference>
<dbReference type="AlphaFoldDB" id="A0A4Z1A4J6"/>
<reference evidence="1" key="1">
    <citation type="journal article" date="2019" name="PLoS Negl. Trop. Dis.">
        <title>Revisiting the worldwide diversity of Leptospira species in the environment.</title>
        <authorList>
            <person name="Vincent A.T."/>
            <person name="Schiettekatte O."/>
            <person name="Bourhy P."/>
            <person name="Veyrier F.J."/>
            <person name="Picardeau M."/>
        </authorList>
    </citation>
    <scope>NUCLEOTIDE SEQUENCE [LARGE SCALE GENOMIC DNA]</scope>
    <source>
        <strain evidence="1">201702451</strain>
    </source>
</reference>
<proteinExistence type="predicted"/>
<evidence type="ECO:0000313" key="1">
    <source>
        <dbReference type="EMBL" id="TGL65107.1"/>
    </source>
</evidence>
<evidence type="ECO:0000313" key="2">
    <source>
        <dbReference type="Proteomes" id="UP000297567"/>
    </source>
</evidence>
<protein>
    <submittedName>
        <fullName evidence="1">Uncharacterized protein</fullName>
    </submittedName>
</protein>
<dbReference type="Proteomes" id="UP000297567">
    <property type="component" value="Unassembled WGS sequence"/>
</dbReference>
<name>A0A4Z1A4J6_9LEPT</name>
<organism evidence="1 2">
    <name type="scientific">Leptospira jelokensis</name>
    <dbReference type="NCBI Taxonomy" id="2484931"/>
    <lineage>
        <taxon>Bacteria</taxon>
        <taxon>Pseudomonadati</taxon>
        <taxon>Spirochaetota</taxon>
        <taxon>Spirochaetia</taxon>
        <taxon>Leptospirales</taxon>
        <taxon>Leptospiraceae</taxon>
        <taxon>Leptospira</taxon>
    </lineage>
</organism>
<comment type="caution">
    <text evidence="1">The sequence shown here is derived from an EMBL/GenBank/DDBJ whole genome shotgun (WGS) entry which is preliminary data.</text>
</comment>
<accession>A0A4Z1A4J6</accession>